<organism evidence="3 4">
    <name type="scientific">Corynespora cassiicola Philippines</name>
    <dbReference type="NCBI Taxonomy" id="1448308"/>
    <lineage>
        <taxon>Eukaryota</taxon>
        <taxon>Fungi</taxon>
        <taxon>Dikarya</taxon>
        <taxon>Ascomycota</taxon>
        <taxon>Pezizomycotina</taxon>
        <taxon>Dothideomycetes</taxon>
        <taxon>Pleosporomycetidae</taxon>
        <taxon>Pleosporales</taxon>
        <taxon>Corynesporascaceae</taxon>
        <taxon>Corynespora</taxon>
    </lineage>
</organism>
<evidence type="ECO:0000313" key="4">
    <source>
        <dbReference type="Proteomes" id="UP000240883"/>
    </source>
</evidence>
<dbReference type="EMBL" id="KZ678140">
    <property type="protein sequence ID" value="PSN63062.1"/>
    <property type="molecule type" value="Genomic_DNA"/>
</dbReference>
<accession>A0A2T2NC93</accession>
<feature type="compositionally biased region" description="Polar residues" evidence="1">
    <location>
        <begin position="173"/>
        <end position="196"/>
    </location>
</feature>
<dbReference type="STRING" id="1448308.A0A2T2NC93"/>
<evidence type="ECO:0000313" key="3">
    <source>
        <dbReference type="EMBL" id="PSN63062.1"/>
    </source>
</evidence>
<protein>
    <recommendedName>
        <fullName evidence="2">Ubiquitin-like domain-containing protein</fullName>
    </recommendedName>
</protein>
<dbReference type="OrthoDB" id="3045089at2759"/>
<dbReference type="AlphaFoldDB" id="A0A2T2NC93"/>
<dbReference type="Proteomes" id="UP000240883">
    <property type="component" value="Unassembled WGS sequence"/>
</dbReference>
<sequence length="360" mass="41850">MMEKVVRSSLEMYSMLHTIHTSILRSPSYDPADTFRFEDALGRSRRLPYEYFRRVEIFNAFLAAEFQDVPGEKKISDRQYITSKEDSEGYSIKDEEWSVTVFPGSSIIMAMLVASFTSQAQENRCPRSGCSGYGQRVRRQTFLRCIECNVEYAAPLENGRVHKEPFNWLPMTRESTSRPSSTLKLNSPTNANHTFNETTNKYEDFKTMQKNQDAGVQMRDQAIKELEVFRIVHLQDMHAYWLSLSALRDSDKSFYELYDFNYVREKFPSAPMYLSIRLGKANTGRRHYFAYCQENFQRLGRESKIDFPVTEIYEGSTMSIAGTVKSNPVRIPGPPLVKGAWTTCAYCYRTFRFEGYASWR</sequence>
<name>A0A2T2NC93_CORCC</name>
<dbReference type="InterPro" id="IPR054464">
    <property type="entry name" value="ULD_fung"/>
</dbReference>
<reference evidence="3 4" key="1">
    <citation type="journal article" date="2018" name="Front. Microbiol.">
        <title>Genome-Wide Analysis of Corynespora cassiicola Leaf Fall Disease Putative Effectors.</title>
        <authorList>
            <person name="Lopez D."/>
            <person name="Ribeiro S."/>
            <person name="Label P."/>
            <person name="Fumanal B."/>
            <person name="Venisse J.S."/>
            <person name="Kohler A."/>
            <person name="de Oliveira R.R."/>
            <person name="Labutti K."/>
            <person name="Lipzen A."/>
            <person name="Lail K."/>
            <person name="Bauer D."/>
            <person name="Ohm R.A."/>
            <person name="Barry K.W."/>
            <person name="Spatafora J."/>
            <person name="Grigoriev I.V."/>
            <person name="Martin F.M."/>
            <person name="Pujade-Renaud V."/>
        </authorList>
    </citation>
    <scope>NUCLEOTIDE SEQUENCE [LARGE SCALE GENOMIC DNA]</scope>
    <source>
        <strain evidence="3 4">Philippines</strain>
    </source>
</reference>
<feature type="domain" description="Ubiquitin-like" evidence="2">
    <location>
        <begin position="32"/>
        <end position="113"/>
    </location>
</feature>
<evidence type="ECO:0000256" key="1">
    <source>
        <dbReference type="SAM" id="MobiDB-lite"/>
    </source>
</evidence>
<proteinExistence type="predicted"/>
<dbReference type="Pfam" id="PF22893">
    <property type="entry name" value="ULD_2"/>
    <property type="match status" value="1"/>
</dbReference>
<keyword evidence="4" id="KW-1185">Reference proteome</keyword>
<gene>
    <name evidence="3" type="ORF">BS50DRAFT_576883</name>
</gene>
<feature type="region of interest" description="Disordered" evidence="1">
    <location>
        <begin position="172"/>
        <end position="196"/>
    </location>
</feature>
<evidence type="ECO:0000259" key="2">
    <source>
        <dbReference type="Pfam" id="PF22893"/>
    </source>
</evidence>